<name>R3W2H4_9ENTE</name>
<dbReference type="Proteomes" id="UP000013785">
    <property type="component" value="Unassembled WGS sequence"/>
</dbReference>
<evidence type="ECO:0000256" key="1">
    <source>
        <dbReference type="SAM" id="Phobius"/>
    </source>
</evidence>
<keyword evidence="3" id="KW-1185">Reference proteome</keyword>
<keyword evidence="1" id="KW-0812">Transmembrane</keyword>
<keyword evidence="1" id="KW-1133">Transmembrane helix</keyword>
<organism evidence="2 3">
    <name type="scientific">Enterococcus phoeniculicola ATCC BAA-412</name>
    <dbReference type="NCBI Taxonomy" id="1158610"/>
    <lineage>
        <taxon>Bacteria</taxon>
        <taxon>Bacillati</taxon>
        <taxon>Bacillota</taxon>
        <taxon>Bacilli</taxon>
        <taxon>Lactobacillales</taxon>
        <taxon>Enterococcaceae</taxon>
        <taxon>Enterococcus</taxon>
    </lineage>
</organism>
<keyword evidence="1" id="KW-0472">Membrane</keyword>
<dbReference type="EMBL" id="AJAT01000018">
    <property type="protein sequence ID" value="EOL41641.1"/>
    <property type="molecule type" value="Genomic_DNA"/>
</dbReference>
<dbReference type="RefSeq" id="WP_010769837.1">
    <property type="nucleotide sequence ID" value="NZ_ASWE01000001.1"/>
</dbReference>
<protein>
    <submittedName>
        <fullName evidence="2">Uncharacterized protein</fullName>
    </submittedName>
</protein>
<reference evidence="2 3" key="1">
    <citation type="submission" date="2013-02" db="EMBL/GenBank/DDBJ databases">
        <title>The Genome Sequence of Enterococcus phoeniculicola BAA-412.</title>
        <authorList>
            <consortium name="The Broad Institute Genome Sequencing Platform"/>
            <consortium name="The Broad Institute Genome Sequencing Center for Infectious Disease"/>
            <person name="Earl A.M."/>
            <person name="Gilmore M.S."/>
            <person name="Lebreton F."/>
            <person name="Walker B."/>
            <person name="Young S.K."/>
            <person name="Zeng Q."/>
            <person name="Gargeya S."/>
            <person name="Fitzgerald M."/>
            <person name="Haas B."/>
            <person name="Abouelleil A."/>
            <person name="Alvarado L."/>
            <person name="Arachchi H.M."/>
            <person name="Berlin A.M."/>
            <person name="Chapman S.B."/>
            <person name="Dewar J."/>
            <person name="Goldberg J."/>
            <person name="Griggs A."/>
            <person name="Gujja S."/>
            <person name="Hansen M."/>
            <person name="Howarth C."/>
            <person name="Imamovic A."/>
            <person name="Larimer J."/>
            <person name="McCowan C."/>
            <person name="Murphy C."/>
            <person name="Neiman D."/>
            <person name="Pearson M."/>
            <person name="Priest M."/>
            <person name="Roberts A."/>
            <person name="Saif S."/>
            <person name="Shea T."/>
            <person name="Sisk P."/>
            <person name="Sykes S."/>
            <person name="Wortman J."/>
            <person name="Nusbaum C."/>
            <person name="Birren B."/>
        </authorList>
    </citation>
    <scope>NUCLEOTIDE SEQUENCE [LARGE SCALE GENOMIC DNA]</scope>
    <source>
        <strain evidence="2 3">ATCC BAA-412</strain>
    </source>
</reference>
<dbReference type="eggNOG" id="ENOG5033ACM">
    <property type="taxonomic scope" value="Bacteria"/>
</dbReference>
<dbReference type="HOGENOM" id="CLU_200478_1_0_9"/>
<dbReference type="STRING" id="154621.RV11_GL002836"/>
<sequence>MMKKESIKTGISFGCALAMIISYVKWQSIVWAVIHGMFSWVYVIYFIIMGY</sequence>
<dbReference type="OrthoDB" id="287788at2"/>
<dbReference type="AlphaFoldDB" id="R3W2H4"/>
<comment type="caution">
    <text evidence="2">The sequence shown here is derived from an EMBL/GenBank/DDBJ whole genome shotgun (WGS) entry which is preliminary data.</text>
</comment>
<proteinExistence type="predicted"/>
<evidence type="ECO:0000313" key="2">
    <source>
        <dbReference type="EMBL" id="EOL41641.1"/>
    </source>
</evidence>
<dbReference type="PATRIC" id="fig|1158610.3.peg.3193"/>
<gene>
    <name evidence="2" type="ORF">UC3_03206</name>
</gene>
<accession>R3W2H4</accession>
<feature type="transmembrane region" description="Helical" evidence="1">
    <location>
        <begin position="30"/>
        <end position="48"/>
    </location>
</feature>
<evidence type="ECO:0000313" key="3">
    <source>
        <dbReference type="Proteomes" id="UP000013785"/>
    </source>
</evidence>